<accession>Q5F899</accession>
<dbReference type="KEGG" id="ngo:NGO_0889"/>
<organism evidence="1 2">
    <name type="scientific">Neisseria gonorrhoeae (strain ATCC 700825 / FA 1090)</name>
    <dbReference type="NCBI Taxonomy" id="242231"/>
    <lineage>
        <taxon>Bacteria</taxon>
        <taxon>Pseudomonadati</taxon>
        <taxon>Pseudomonadota</taxon>
        <taxon>Betaproteobacteria</taxon>
        <taxon>Neisseriales</taxon>
        <taxon>Neisseriaceae</taxon>
        <taxon>Neisseria</taxon>
    </lineage>
</organism>
<protein>
    <submittedName>
        <fullName evidence="1">Uncharacterized protein</fullName>
    </submittedName>
</protein>
<dbReference type="EMBL" id="AE004969">
    <property type="protein sequence ID" value="AAW89588.1"/>
    <property type="molecule type" value="Genomic_DNA"/>
</dbReference>
<keyword evidence="2" id="KW-1185">Reference proteome</keyword>
<dbReference type="HOGENOM" id="CLU_3063798_0_0_4"/>
<evidence type="ECO:0000313" key="1">
    <source>
        <dbReference type="EMBL" id="AAW89588.1"/>
    </source>
</evidence>
<sequence>MGVDFVWFHRVSFSVETLPFGKVGSDFICETRARVQTYGLNMPVGEDRSDNAV</sequence>
<evidence type="ECO:0000313" key="2">
    <source>
        <dbReference type="Proteomes" id="UP000000535"/>
    </source>
</evidence>
<proteinExistence type="predicted"/>
<dbReference type="AlphaFoldDB" id="Q5F899"/>
<dbReference type="Proteomes" id="UP000000535">
    <property type="component" value="Chromosome"/>
</dbReference>
<reference evidence="2" key="1">
    <citation type="submission" date="2003-03" db="EMBL/GenBank/DDBJ databases">
        <title>The complete genome sequence of Neisseria gonorrhoeae.</title>
        <authorList>
            <person name="Lewis L.A."/>
            <person name="Gillaspy A.F."/>
            <person name="McLaughlin R.E."/>
            <person name="Gipson M."/>
            <person name="Ducey T.F."/>
            <person name="Ownbey T."/>
            <person name="Hartman K."/>
            <person name="Nydick C."/>
            <person name="Carson M.B."/>
            <person name="Vaughn J."/>
            <person name="Thomson C."/>
            <person name="Song L."/>
            <person name="Lin S."/>
            <person name="Yuan X."/>
            <person name="Najar F."/>
            <person name="Zhan M."/>
            <person name="Ren Q."/>
            <person name="Zhu H."/>
            <person name="Qi S."/>
            <person name="Kenton S.M."/>
            <person name="Lai H."/>
            <person name="White J.D."/>
            <person name="Clifton S."/>
            <person name="Roe B.A."/>
            <person name="Dyer D.W."/>
        </authorList>
    </citation>
    <scope>NUCLEOTIDE SEQUENCE [LARGE SCALE GENOMIC DNA]</scope>
    <source>
        <strain evidence="2">ATCC 700825 / FA 1090</strain>
    </source>
</reference>
<gene>
    <name evidence="1" type="ORF">NGO_0889</name>
</gene>
<name>Q5F899_NEIG1</name>